<dbReference type="InterPro" id="IPR051606">
    <property type="entry name" value="Polyketide_Oxido-like"/>
</dbReference>
<dbReference type="Proteomes" id="UP000435304">
    <property type="component" value="Unassembled WGS sequence"/>
</dbReference>
<dbReference type="Gene3D" id="3.40.50.720">
    <property type="entry name" value="NAD(P)-binding Rossmann-like Domain"/>
    <property type="match status" value="1"/>
</dbReference>
<dbReference type="SUPFAM" id="SSF51735">
    <property type="entry name" value="NAD(P)-binding Rossmann-fold domains"/>
    <property type="match status" value="1"/>
</dbReference>
<dbReference type="RefSeq" id="WP_156609630.1">
    <property type="nucleotide sequence ID" value="NZ_WPCU01000005.1"/>
</dbReference>
<feature type="domain" description="NAD(P)-binding" evidence="1">
    <location>
        <begin position="8"/>
        <end position="201"/>
    </location>
</feature>
<organism evidence="2 3">
    <name type="scientific">Auraticoccus cholistanensis</name>
    <dbReference type="NCBI Taxonomy" id="2656650"/>
    <lineage>
        <taxon>Bacteria</taxon>
        <taxon>Bacillati</taxon>
        <taxon>Actinomycetota</taxon>
        <taxon>Actinomycetes</taxon>
        <taxon>Propionibacteriales</taxon>
        <taxon>Propionibacteriaceae</taxon>
        <taxon>Auraticoccus</taxon>
    </lineage>
</organism>
<dbReference type="InterPro" id="IPR036291">
    <property type="entry name" value="NAD(P)-bd_dom_sf"/>
</dbReference>
<proteinExistence type="predicted"/>
<reference evidence="2 3" key="1">
    <citation type="submission" date="2019-12" db="EMBL/GenBank/DDBJ databases">
        <title>Auraticoccus cholistani sp. nov., an actinomycete isolated from soil of Cholistan desert.</title>
        <authorList>
            <person name="Cheema M.T."/>
        </authorList>
    </citation>
    <scope>NUCLEOTIDE SEQUENCE [LARGE SCALE GENOMIC DNA]</scope>
    <source>
        <strain evidence="2 3">F435</strain>
    </source>
</reference>
<dbReference type="EMBL" id="WPCU01000005">
    <property type="protein sequence ID" value="MVA76237.1"/>
    <property type="molecule type" value="Genomic_DNA"/>
</dbReference>
<accession>A0A6A9UXX2</accession>
<dbReference type="AlphaFoldDB" id="A0A6A9UXX2"/>
<protein>
    <submittedName>
        <fullName evidence="2">NAD(P)H-binding protein</fullName>
    </submittedName>
</protein>
<dbReference type="PANTHER" id="PTHR43355">
    <property type="entry name" value="FLAVIN REDUCTASE (NADPH)"/>
    <property type="match status" value="1"/>
</dbReference>
<keyword evidence="3" id="KW-1185">Reference proteome</keyword>
<dbReference type="PANTHER" id="PTHR43355:SF2">
    <property type="entry name" value="FLAVIN REDUCTASE (NADPH)"/>
    <property type="match status" value="1"/>
</dbReference>
<dbReference type="GO" id="GO:0016646">
    <property type="term" value="F:oxidoreductase activity, acting on the CH-NH group of donors, NAD or NADP as acceptor"/>
    <property type="evidence" value="ECO:0007669"/>
    <property type="project" value="TreeGrafter"/>
</dbReference>
<evidence type="ECO:0000313" key="2">
    <source>
        <dbReference type="EMBL" id="MVA76237.1"/>
    </source>
</evidence>
<gene>
    <name evidence="2" type="ORF">GC722_09395</name>
</gene>
<evidence type="ECO:0000259" key="1">
    <source>
        <dbReference type="Pfam" id="PF13460"/>
    </source>
</evidence>
<name>A0A6A9UXX2_9ACTN</name>
<dbReference type="InterPro" id="IPR016040">
    <property type="entry name" value="NAD(P)-bd_dom"/>
</dbReference>
<evidence type="ECO:0000313" key="3">
    <source>
        <dbReference type="Proteomes" id="UP000435304"/>
    </source>
</evidence>
<dbReference type="Pfam" id="PF13460">
    <property type="entry name" value="NAD_binding_10"/>
    <property type="match status" value="1"/>
</dbReference>
<comment type="caution">
    <text evidence="2">The sequence shown here is derived from an EMBL/GenBank/DDBJ whole genome shotgun (WGS) entry which is preliminary data.</text>
</comment>
<sequence>MASIVVVGGTGYTGAAIVREAVARGHQVVAVSRSRPHDPVEGVRYVTGPAEQVAADVVPGADAVVATLSPRGDMAGRLVEVYTELARLAADAGARYLQIGGFSSLRPAPGAPRFVEGELAEEYRAEALEGEATRVMLAERAPEQLDWVFVSPAGSYGAWAPGERTGRYRVGGEVALVDAEGGSRISGADFAAAVVDEIENPTHHREHIGVAY</sequence>